<reference evidence="1" key="1">
    <citation type="submission" date="2021-12" db="EMBL/GenBank/DDBJ databases">
        <title>Discovery of the Pendulisporaceae a myxobacterial family with distinct sporulation behavior and unique specialized metabolism.</title>
        <authorList>
            <person name="Garcia R."/>
            <person name="Popoff A."/>
            <person name="Bader C.D."/>
            <person name="Loehr J."/>
            <person name="Walesch S."/>
            <person name="Walt C."/>
            <person name="Boldt J."/>
            <person name="Bunk B."/>
            <person name="Haeckl F.J.F.P.J."/>
            <person name="Gunesch A.P."/>
            <person name="Birkelbach J."/>
            <person name="Nuebel U."/>
            <person name="Pietschmann T."/>
            <person name="Bach T."/>
            <person name="Mueller R."/>
        </authorList>
    </citation>
    <scope>NUCLEOTIDE SEQUENCE</scope>
    <source>
        <strain evidence="1">MSr11367</strain>
    </source>
</reference>
<dbReference type="InterPro" id="IPR050563">
    <property type="entry name" value="4-hydroxybenzoyl-CoA_TE"/>
</dbReference>
<keyword evidence="2" id="KW-1185">Reference proteome</keyword>
<dbReference type="CDD" id="cd00586">
    <property type="entry name" value="4HBT"/>
    <property type="match status" value="1"/>
</dbReference>
<sequence>MLTYDRPVRFEEVDAAGIVFFPVFLNYCHDAMAALFDPLEGGYVRLVMERRIGLPTVHVEADYRAPLRYGDVARVEVKLLHMGSRSFSLGYTITRAADGLPVAEVKHVVATTDLHAMRAVPIPSDMRALLVRLSSSAP</sequence>
<dbReference type="Proteomes" id="UP001374803">
    <property type="component" value="Chromosome"/>
</dbReference>
<dbReference type="PANTHER" id="PTHR31793:SF24">
    <property type="entry name" value="LONG-CHAIN ACYL-COA THIOESTERASE FADM"/>
    <property type="match status" value="1"/>
</dbReference>
<name>A0ABZ2LE66_9BACT</name>
<dbReference type="InterPro" id="IPR029069">
    <property type="entry name" value="HotDog_dom_sf"/>
</dbReference>
<gene>
    <name evidence="1" type="ORF">LVJ94_18350</name>
</gene>
<dbReference type="Gene3D" id="3.10.129.10">
    <property type="entry name" value="Hotdog Thioesterase"/>
    <property type="match status" value="1"/>
</dbReference>
<dbReference type="RefSeq" id="WP_394838855.1">
    <property type="nucleotide sequence ID" value="NZ_CP089929.1"/>
</dbReference>
<dbReference type="EMBL" id="CP089983">
    <property type="protein sequence ID" value="WXB09184.1"/>
    <property type="molecule type" value="Genomic_DNA"/>
</dbReference>
<proteinExistence type="predicted"/>
<dbReference type="PANTHER" id="PTHR31793">
    <property type="entry name" value="4-HYDROXYBENZOYL-COA THIOESTERASE FAMILY MEMBER"/>
    <property type="match status" value="1"/>
</dbReference>
<protein>
    <submittedName>
        <fullName evidence="1">Acyl-CoA thioesterase</fullName>
    </submittedName>
</protein>
<organism evidence="1 2">
    <name type="scientific">Pendulispora rubella</name>
    <dbReference type="NCBI Taxonomy" id="2741070"/>
    <lineage>
        <taxon>Bacteria</taxon>
        <taxon>Pseudomonadati</taxon>
        <taxon>Myxococcota</taxon>
        <taxon>Myxococcia</taxon>
        <taxon>Myxococcales</taxon>
        <taxon>Sorangiineae</taxon>
        <taxon>Pendulisporaceae</taxon>
        <taxon>Pendulispora</taxon>
    </lineage>
</organism>
<evidence type="ECO:0000313" key="2">
    <source>
        <dbReference type="Proteomes" id="UP001374803"/>
    </source>
</evidence>
<evidence type="ECO:0000313" key="1">
    <source>
        <dbReference type="EMBL" id="WXB09184.1"/>
    </source>
</evidence>
<accession>A0ABZ2LE66</accession>
<dbReference type="Pfam" id="PF13279">
    <property type="entry name" value="4HBT_2"/>
    <property type="match status" value="1"/>
</dbReference>
<dbReference type="SUPFAM" id="SSF54637">
    <property type="entry name" value="Thioesterase/thiol ester dehydrase-isomerase"/>
    <property type="match status" value="1"/>
</dbReference>